<feature type="signal peptide" evidence="1">
    <location>
        <begin position="1"/>
        <end position="21"/>
    </location>
</feature>
<accession>A0A3A4B579</accession>
<proteinExistence type="predicted"/>
<organism evidence="3 4">
    <name type="scientific">Bailinhaonella thermotolerans</name>
    <dbReference type="NCBI Taxonomy" id="1070861"/>
    <lineage>
        <taxon>Bacteria</taxon>
        <taxon>Bacillati</taxon>
        <taxon>Actinomycetota</taxon>
        <taxon>Actinomycetes</taxon>
        <taxon>Streptosporangiales</taxon>
        <taxon>Streptosporangiaceae</taxon>
        <taxon>Bailinhaonella</taxon>
    </lineage>
</organism>
<sequence length="314" mass="33692">MALFSALALALLLTPAIPAQAAIWGAYPVPGNRTCAPTSHYNGTAYQACLEFNWARTEVRAIAFVSPGAYTNFQANMKLWFGGGGVSIPISCPTMTSNGPRACWSAFTALRRPYVVLDAQFGIAGRWMNPLRVLDMQLSAKHQEKSHWCGPGAVQTAIATMGKSAPAQSVLAEAMDTDRLGFTMPDAIKKGLNPPLGPDDFRYKDYDIASSGLPREVGLNIIVRSLSRGKPVIVLVKPGQLPWSPNANGGLRHYLVVHGYGGYQGGADHLPWVPGTFKVWDPGAGREETLTTDQIFFAAQGSLLDGNMWTVAAG</sequence>
<protein>
    <recommendedName>
        <fullName evidence="2">Peptidase C39-like domain-containing protein</fullName>
    </recommendedName>
</protein>
<feature type="domain" description="Peptidase C39-like" evidence="2">
    <location>
        <begin position="140"/>
        <end position="262"/>
    </location>
</feature>
<feature type="chain" id="PRO_5017184688" description="Peptidase C39-like domain-containing protein" evidence="1">
    <location>
        <begin position="22"/>
        <end position="314"/>
    </location>
</feature>
<reference evidence="3 4" key="1">
    <citation type="submission" date="2018-09" db="EMBL/GenBank/DDBJ databases">
        <title>YIM 75507 draft genome.</title>
        <authorList>
            <person name="Tang S."/>
            <person name="Feng Y."/>
        </authorList>
    </citation>
    <scope>NUCLEOTIDE SEQUENCE [LARGE SCALE GENOMIC DNA]</scope>
    <source>
        <strain evidence="3 4">YIM 75507</strain>
    </source>
</reference>
<dbReference type="AlphaFoldDB" id="A0A3A4B579"/>
<dbReference type="Gene3D" id="3.90.70.10">
    <property type="entry name" value="Cysteine proteinases"/>
    <property type="match status" value="1"/>
</dbReference>
<dbReference type="EMBL" id="QZEY01000001">
    <property type="protein sequence ID" value="RJL35770.1"/>
    <property type="molecule type" value="Genomic_DNA"/>
</dbReference>
<dbReference type="Pfam" id="PF13529">
    <property type="entry name" value="Peptidase_C39_2"/>
    <property type="match status" value="1"/>
</dbReference>
<keyword evidence="1" id="KW-0732">Signal</keyword>
<name>A0A3A4B579_9ACTN</name>
<dbReference type="Proteomes" id="UP000265768">
    <property type="component" value="Unassembled WGS sequence"/>
</dbReference>
<keyword evidence="4" id="KW-1185">Reference proteome</keyword>
<gene>
    <name evidence="3" type="ORF">D5H75_03015</name>
</gene>
<evidence type="ECO:0000313" key="4">
    <source>
        <dbReference type="Proteomes" id="UP000265768"/>
    </source>
</evidence>
<evidence type="ECO:0000256" key="1">
    <source>
        <dbReference type="SAM" id="SignalP"/>
    </source>
</evidence>
<evidence type="ECO:0000313" key="3">
    <source>
        <dbReference type="EMBL" id="RJL35770.1"/>
    </source>
</evidence>
<dbReference type="InterPro" id="IPR039564">
    <property type="entry name" value="Peptidase_C39-like"/>
</dbReference>
<comment type="caution">
    <text evidence="3">The sequence shown here is derived from an EMBL/GenBank/DDBJ whole genome shotgun (WGS) entry which is preliminary data.</text>
</comment>
<evidence type="ECO:0000259" key="2">
    <source>
        <dbReference type="Pfam" id="PF13529"/>
    </source>
</evidence>